<evidence type="ECO:0000256" key="2">
    <source>
        <dbReference type="ARBA" id="ARBA00019205"/>
    </source>
</evidence>
<evidence type="ECO:0000313" key="8">
    <source>
        <dbReference type="EMBL" id="ACE04127.1"/>
    </source>
</evidence>
<dbReference type="KEGG" id="cpb:Cphamn1_1193"/>
<dbReference type="InterPro" id="IPR036068">
    <property type="entry name" value="Nicotinate_pribotase-like_C"/>
</dbReference>
<gene>
    <name evidence="8" type="ordered locus">Cphamn1_1193</name>
</gene>
<dbReference type="Gene3D" id="3.90.1170.20">
    <property type="entry name" value="Quinolinate phosphoribosyl transferase, N-terminal domain"/>
    <property type="match status" value="1"/>
</dbReference>
<dbReference type="STRING" id="331678.Cphamn1_1193"/>
<feature type="domain" description="Quinolinate phosphoribosyl transferase N-terminal" evidence="7">
    <location>
        <begin position="22"/>
        <end position="105"/>
    </location>
</feature>
<dbReference type="EMBL" id="CP001101">
    <property type="protein sequence ID" value="ACE04127.1"/>
    <property type="molecule type" value="Genomic_DNA"/>
</dbReference>
<protein>
    <recommendedName>
        <fullName evidence="2">Putative pyrophosphorylase ModD</fullName>
    </recommendedName>
</protein>
<comment type="similarity">
    <text evidence="1 5">Belongs to the NadC/ModD family.</text>
</comment>
<dbReference type="InterPro" id="IPR022412">
    <property type="entry name" value="Quinolinate_PRibosylTrfase_N"/>
</dbReference>
<dbReference type="InterPro" id="IPR013785">
    <property type="entry name" value="Aldolase_TIM"/>
</dbReference>
<dbReference type="InterPro" id="IPR002638">
    <property type="entry name" value="Quinolinate_PRibosylTrfase_C"/>
</dbReference>
<dbReference type="Pfam" id="PF01729">
    <property type="entry name" value="QRPTase_C"/>
    <property type="match status" value="1"/>
</dbReference>
<evidence type="ECO:0000256" key="4">
    <source>
        <dbReference type="ARBA" id="ARBA00022679"/>
    </source>
</evidence>
<dbReference type="Pfam" id="PF02749">
    <property type="entry name" value="QRPTase_N"/>
    <property type="match status" value="1"/>
</dbReference>
<evidence type="ECO:0000259" key="6">
    <source>
        <dbReference type="Pfam" id="PF01729"/>
    </source>
</evidence>
<dbReference type="PANTHER" id="PTHR32179">
    <property type="entry name" value="NICOTINATE-NUCLEOTIDE PYROPHOSPHORYLASE [CARBOXYLATING]"/>
    <property type="match status" value="1"/>
</dbReference>
<keyword evidence="4 5" id="KW-0808">Transferase</keyword>
<dbReference type="AlphaFoldDB" id="B3EQU6"/>
<dbReference type="GO" id="GO:0009435">
    <property type="term" value="P:NAD+ biosynthetic process"/>
    <property type="evidence" value="ECO:0007669"/>
    <property type="project" value="InterPro"/>
</dbReference>
<proteinExistence type="inferred from homology"/>
<dbReference type="SUPFAM" id="SSF54675">
    <property type="entry name" value="Nicotinate/Quinolinate PRTase N-terminal domain-like"/>
    <property type="match status" value="1"/>
</dbReference>
<dbReference type="eggNOG" id="COG0157">
    <property type="taxonomic scope" value="Bacteria"/>
</dbReference>
<dbReference type="HOGENOM" id="CLU_039622_2_1_10"/>
<organism evidence="8">
    <name type="scientific">Chlorobium phaeobacteroides (strain BS1)</name>
    <dbReference type="NCBI Taxonomy" id="331678"/>
    <lineage>
        <taxon>Bacteria</taxon>
        <taxon>Pseudomonadati</taxon>
        <taxon>Chlorobiota</taxon>
        <taxon>Chlorobiia</taxon>
        <taxon>Chlorobiales</taxon>
        <taxon>Chlorobiaceae</taxon>
        <taxon>Chlorobium/Pelodictyon group</taxon>
        <taxon>Chlorobium</taxon>
    </lineage>
</organism>
<dbReference type="FunFam" id="3.20.20.70:FF:000030">
    <property type="entry name" value="Nicotinate-nucleotide pyrophosphorylase, carboxylating"/>
    <property type="match status" value="1"/>
</dbReference>
<evidence type="ECO:0000256" key="3">
    <source>
        <dbReference type="ARBA" id="ARBA00022676"/>
    </source>
</evidence>
<name>B3EQU6_CHLPB</name>
<keyword evidence="3 5" id="KW-0328">Glycosyltransferase</keyword>
<dbReference type="GO" id="GO:0034213">
    <property type="term" value="P:quinolinate catabolic process"/>
    <property type="evidence" value="ECO:0007669"/>
    <property type="project" value="TreeGrafter"/>
</dbReference>
<dbReference type="InterPro" id="IPR027277">
    <property type="entry name" value="NadC/ModD"/>
</dbReference>
<dbReference type="InterPro" id="IPR006242">
    <property type="entry name" value="ModD"/>
</dbReference>
<reference evidence="8" key="1">
    <citation type="submission" date="2008-06" db="EMBL/GenBank/DDBJ databases">
        <title>Complete sequence of Chlorobium phaeobacteroides BS1.</title>
        <authorList>
            <consortium name="US DOE Joint Genome Institute"/>
            <person name="Lucas S."/>
            <person name="Copeland A."/>
            <person name="Lapidus A."/>
            <person name="Glavina del Rio T."/>
            <person name="Dalin E."/>
            <person name="Tice H."/>
            <person name="Bruce D."/>
            <person name="Goodwin L."/>
            <person name="Pitluck S."/>
            <person name="Schmutz J."/>
            <person name="Larimer F."/>
            <person name="Land M."/>
            <person name="Hauser L."/>
            <person name="Kyrpides N."/>
            <person name="Ovchinnikova G."/>
            <person name="Li T."/>
            <person name="Liu Z."/>
            <person name="Zhao F."/>
            <person name="Overmann J."/>
            <person name="Bryant D.A."/>
            <person name="Richardson P."/>
        </authorList>
    </citation>
    <scope>NUCLEOTIDE SEQUENCE [LARGE SCALE GENOMIC DNA]</scope>
    <source>
        <strain evidence="8">BS1</strain>
    </source>
</reference>
<evidence type="ECO:0000256" key="1">
    <source>
        <dbReference type="ARBA" id="ARBA00009400"/>
    </source>
</evidence>
<dbReference type="GO" id="GO:0004514">
    <property type="term" value="F:nicotinate-nucleotide diphosphorylase (carboxylating) activity"/>
    <property type="evidence" value="ECO:0007669"/>
    <property type="project" value="InterPro"/>
</dbReference>
<feature type="domain" description="Quinolinate phosphoribosyl transferase C-terminal" evidence="6">
    <location>
        <begin position="107"/>
        <end position="274"/>
    </location>
</feature>
<evidence type="ECO:0000256" key="5">
    <source>
        <dbReference type="PIRNR" id="PIRNR006250"/>
    </source>
</evidence>
<dbReference type="GO" id="GO:0005737">
    <property type="term" value="C:cytoplasm"/>
    <property type="evidence" value="ECO:0007669"/>
    <property type="project" value="TreeGrafter"/>
</dbReference>
<evidence type="ECO:0000259" key="7">
    <source>
        <dbReference type="Pfam" id="PF02749"/>
    </source>
</evidence>
<dbReference type="InterPro" id="IPR037128">
    <property type="entry name" value="Quinolinate_PRibosylTase_N_sf"/>
</dbReference>
<dbReference type="NCBIfam" id="TIGR01334">
    <property type="entry name" value="modD"/>
    <property type="match status" value="1"/>
</dbReference>
<dbReference type="PIRSF" id="PIRSF006250">
    <property type="entry name" value="NadC_ModD"/>
    <property type="match status" value="1"/>
</dbReference>
<dbReference type="SUPFAM" id="SSF51690">
    <property type="entry name" value="Nicotinate/Quinolinate PRTase C-terminal domain-like"/>
    <property type="match status" value="1"/>
</dbReference>
<dbReference type="PANTHER" id="PTHR32179:SF4">
    <property type="entry name" value="PYROPHOSPHORYLASE MODD-RELATED"/>
    <property type="match status" value="1"/>
</dbReference>
<accession>B3EQU6</accession>
<dbReference type="Gene3D" id="3.20.20.70">
    <property type="entry name" value="Aldolase class I"/>
    <property type="match status" value="1"/>
</dbReference>
<sequence>MYFNTNNSDIEALLREDVPYFDLTSSLLGLDTIHAEIRFTARESLTVCGSEEAEKIFMHLGAKTEIVKKSGEQADGGETVLKAYGNAERLHMGWKVSQNILEHFSGIATRTRSMVDGAARGGKNVEVCGTRKHLPGIKHLSLKALCSGGGYPHRLGLSDSVLVFSNHYDLLGGIEALCRKIPSIKARCPEKKVSVEVETLTDAIMATDAGSDIIQLDKLSPESVGNIAEQVKSRNRKIIVAAAGGIHAGNAEAYAAAGADVLVSSWMYFGKPVDYKVTVRQSP</sequence>